<accession>A0ABN3K823</accession>
<feature type="domain" description="DUF7192" evidence="1">
    <location>
        <begin position="17"/>
        <end position="232"/>
    </location>
</feature>
<organism evidence="2 3">
    <name type="scientific">Streptomyces macrosporus</name>
    <dbReference type="NCBI Taxonomy" id="44032"/>
    <lineage>
        <taxon>Bacteria</taxon>
        <taxon>Bacillati</taxon>
        <taxon>Actinomycetota</taxon>
        <taxon>Actinomycetes</taxon>
        <taxon>Kitasatosporales</taxon>
        <taxon>Streptomycetaceae</taxon>
        <taxon>Streptomyces</taxon>
    </lineage>
</organism>
<dbReference type="Proteomes" id="UP001501638">
    <property type="component" value="Unassembled WGS sequence"/>
</dbReference>
<comment type="caution">
    <text evidence="2">The sequence shown here is derived from an EMBL/GenBank/DDBJ whole genome shotgun (WGS) entry which is preliminary data.</text>
</comment>
<dbReference type="Pfam" id="PF23822">
    <property type="entry name" value="DUF7192"/>
    <property type="match status" value="1"/>
</dbReference>
<dbReference type="InterPro" id="IPR055616">
    <property type="entry name" value="DUF7192"/>
</dbReference>
<dbReference type="RefSeq" id="WP_344324031.1">
    <property type="nucleotide sequence ID" value="NZ_BAAASZ010000026.1"/>
</dbReference>
<protein>
    <recommendedName>
        <fullName evidence="1">DUF7192 domain-containing protein</fullName>
    </recommendedName>
</protein>
<keyword evidence="3" id="KW-1185">Reference proteome</keyword>
<evidence type="ECO:0000313" key="3">
    <source>
        <dbReference type="Proteomes" id="UP001501638"/>
    </source>
</evidence>
<evidence type="ECO:0000259" key="1">
    <source>
        <dbReference type="Pfam" id="PF23822"/>
    </source>
</evidence>
<evidence type="ECO:0000313" key="2">
    <source>
        <dbReference type="EMBL" id="GAA2449069.1"/>
    </source>
</evidence>
<proteinExistence type="predicted"/>
<gene>
    <name evidence="2" type="ORF">GCM10010405_35590</name>
</gene>
<reference evidence="2 3" key="1">
    <citation type="journal article" date="2019" name="Int. J. Syst. Evol. Microbiol.">
        <title>The Global Catalogue of Microorganisms (GCM) 10K type strain sequencing project: providing services to taxonomists for standard genome sequencing and annotation.</title>
        <authorList>
            <consortium name="The Broad Institute Genomics Platform"/>
            <consortium name="The Broad Institute Genome Sequencing Center for Infectious Disease"/>
            <person name="Wu L."/>
            <person name="Ma J."/>
        </authorList>
    </citation>
    <scope>NUCLEOTIDE SEQUENCE [LARGE SCALE GENOMIC DNA]</scope>
    <source>
        <strain evidence="2 3">JCM 6305</strain>
    </source>
</reference>
<name>A0ABN3K823_9ACTN</name>
<sequence>MTARPPTAYRLPPLWSWQEFVDRARAPDSIPDGDGRHASTEWAGAGWEEALRLATDGWTQVVPEADVSVAALREHVRDEVLTTSLVPTRDVTGSEVDVGAYLAGEPECMVDAVPQRISTRGRVVTFLVPAAYVNTTPHAFVRNRGLALAALCSAIVTAGHSVEIWSGFCARLDEGRCAAVARVVSAAEPLDLGRLVFSLAHPAMLRRLWLAVWDSAPEPLARLLRNNAYGSAPYTCHPEDLPDGVEGACVLPYLEPADERWATFDSAMAWCRSTFVELGLVVG</sequence>
<dbReference type="EMBL" id="BAAASZ010000026">
    <property type="protein sequence ID" value="GAA2449069.1"/>
    <property type="molecule type" value="Genomic_DNA"/>
</dbReference>